<dbReference type="EMBL" id="JAPFFF010000005">
    <property type="protein sequence ID" value="KAK8889189.1"/>
    <property type="molecule type" value="Genomic_DNA"/>
</dbReference>
<reference evidence="1 2" key="1">
    <citation type="submission" date="2024-04" db="EMBL/GenBank/DDBJ databases">
        <title>Tritrichomonas musculus Genome.</title>
        <authorList>
            <person name="Alves-Ferreira E."/>
            <person name="Grigg M."/>
            <person name="Lorenzi H."/>
            <person name="Galac M."/>
        </authorList>
    </citation>
    <scope>NUCLEOTIDE SEQUENCE [LARGE SCALE GENOMIC DNA]</scope>
    <source>
        <strain evidence="1 2">EAF2021</strain>
    </source>
</reference>
<name>A0ABR2KDP1_9EUKA</name>
<keyword evidence="2" id="KW-1185">Reference proteome</keyword>
<protein>
    <submittedName>
        <fullName evidence="1">Uncharacterized protein</fullName>
    </submittedName>
</protein>
<comment type="caution">
    <text evidence="1">The sequence shown here is derived from an EMBL/GenBank/DDBJ whole genome shotgun (WGS) entry which is preliminary data.</text>
</comment>
<evidence type="ECO:0000313" key="1">
    <source>
        <dbReference type="EMBL" id="KAK8889189.1"/>
    </source>
</evidence>
<accession>A0ABR2KDP1</accession>
<organism evidence="1 2">
    <name type="scientific">Tritrichomonas musculus</name>
    <dbReference type="NCBI Taxonomy" id="1915356"/>
    <lineage>
        <taxon>Eukaryota</taxon>
        <taxon>Metamonada</taxon>
        <taxon>Parabasalia</taxon>
        <taxon>Tritrichomonadida</taxon>
        <taxon>Tritrichomonadidae</taxon>
        <taxon>Tritrichomonas</taxon>
    </lineage>
</organism>
<dbReference type="Proteomes" id="UP001470230">
    <property type="component" value="Unassembled WGS sequence"/>
</dbReference>
<gene>
    <name evidence="1" type="ORF">M9Y10_033934</name>
</gene>
<sequence>MKKGRPTNHYLHYNYIIWIENDGSFSCYDINKKNKITENDNLFKGEIIKKTMKKQFEISNTVYIPYAFNVATNENHNDDLLINQFNQNSKQTLDCDYINFDLKSDYIDISFDRQWDYDSFAGNKNYCLINDEKNPPTSFFE</sequence>
<evidence type="ECO:0000313" key="2">
    <source>
        <dbReference type="Proteomes" id="UP001470230"/>
    </source>
</evidence>
<proteinExistence type="predicted"/>